<evidence type="ECO:0000313" key="3">
    <source>
        <dbReference type="EMBL" id="QHX42663.1"/>
    </source>
</evidence>
<accession>A0A6P1Y0A2</accession>
<keyword evidence="2" id="KW-0472">Membrane</keyword>
<dbReference type="Pfam" id="PF02325">
    <property type="entry name" value="CCB3_YggT"/>
    <property type="match status" value="1"/>
</dbReference>
<dbReference type="PANTHER" id="PTHR33219">
    <property type="entry name" value="YLMG HOMOLOG PROTEIN 2, CHLOROPLASTIC"/>
    <property type="match status" value="1"/>
</dbReference>
<dbReference type="KEGG" id="trz:GWP43_03475"/>
<dbReference type="RefSeq" id="WP_162662732.1">
    <property type="nucleotide sequence ID" value="NZ_CP048020.1"/>
</dbReference>
<keyword evidence="2" id="KW-1133">Transmembrane helix</keyword>
<dbReference type="Proteomes" id="UP000464374">
    <property type="component" value="Chromosome"/>
</dbReference>
<gene>
    <name evidence="3" type="ORF">GWP43_03475</name>
</gene>
<name>A0A6P1Y0A2_9SPIR</name>
<comment type="similarity">
    <text evidence="1">Belongs to the YggT family.</text>
</comment>
<dbReference type="InterPro" id="IPR003425">
    <property type="entry name" value="CCB3/YggT"/>
</dbReference>
<protein>
    <submittedName>
        <fullName evidence="3">YggT family protein</fullName>
    </submittedName>
</protein>
<dbReference type="EMBL" id="CP048020">
    <property type="protein sequence ID" value="QHX42663.1"/>
    <property type="molecule type" value="Genomic_DNA"/>
</dbReference>
<evidence type="ECO:0000313" key="4">
    <source>
        <dbReference type="Proteomes" id="UP000464374"/>
    </source>
</evidence>
<evidence type="ECO:0000256" key="1">
    <source>
        <dbReference type="ARBA" id="ARBA00010894"/>
    </source>
</evidence>
<evidence type="ECO:0000256" key="2">
    <source>
        <dbReference type="SAM" id="Phobius"/>
    </source>
</evidence>
<organism evidence="3 4">
    <name type="scientific">Treponema vincentii</name>
    <dbReference type="NCBI Taxonomy" id="69710"/>
    <lineage>
        <taxon>Bacteria</taxon>
        <taxon>Pseudomonadati</taxon>
        <taxon>Spirochaetota</taxon>
        <taxon>Spirochaetia</taxon>
        <taxon>Spirochaetales</taxon>
        <taxon>Treponemataceae</taxon>
        <taxon>Treponema</taxon>
    </lineage>
</organism>
<feature type="transmembrane region" description="Helical" evidence="2">
    <location>
        <begin position="102"/>
        <end position="124"/>
    </location>
</feature>
<feature type="transmembrane region" description="Helical" evidence="2">
    <location>
        <begin position="71"/>
        <end position="95"/>
    </location>
</feature>
<feature type="transmembrane region" description="Helical" evidence="2">
    <location>
        <begin position="12"/>
        <end position="33"/>
    </location>
</feature>
<proteinExistence type="inferred from homology"/>
<keyword evidence="2" id="KW-0812">Transmembrane</keyword>
<sequence length="196" mass="22398">MVRSLLLTVRQLINVYLFLCFIKILLSWVPSAAYSSFGRMLSSICDPYLNWFRRFRFTRIGMVDFSPVLSLGILSIAAQLITSLLTTGTISLWGLCVSIIELVWSFIGFMLNLLIIFLIIRLGYDLFGSSSSSPFWYNLDRFLSPVIAKVTGFFPQKPLQYRTRLILTILIILLLRIALGLLVGSLLFQFKVIRII</sequence>
<feature type="transmembrane region" description="Helical" evidence="2">
    <location>
        <begin position="165"/>
        <end position="188"/>
    </location>
</feature>
<dbReference type="PANTHER" id="PTHR33219:SF14">
    <property type="entry name" value="PROTEIN COFACTOR ASSEMBLY OF COMPLEX C SUBUNIT B CCB3, CHLOROPLASTIC-RELATED"/>
    <property type="match status" value="1"/>
</dbReference>
<dbReference type="AlphaFoldDB" id="A0A6P1Y0A2"/>
<reference evidence="3 4" key="1">
    <citation type="submission" date="2020-01" db="EMBL/GenBank/DDBJ databases">
        <title>Complete genome sequence of a human oral phylogroup 1 Treponema sp. strain ATCC 700766, originally isolated from periodontitis dental plaque.</title>
        <authorList>
            <person name="Chan Y."/>
            <person name="Huo Y.-B."/>
            <person name="Yu X.-L."/>
            <person name="Zeng H."/>
            <person name="Leung W.-K."/>
            <person name="Watt R.M."/>
        </authorList>
    </citation>
    <scope>NUCLEOTIDE SEQUENCE [LARGE SCALE GENOMIC DNA]</scope>
    <source>
        <strain evidence="3 4">OMZ 804</strain>
    </source>
</reference>
<dbReference type="GO" id="GO:0016020">
    <property type="term" value="C:membrane"/>
    <property type="evidence" value="ECO:0007669"/>
    <property type="project" value="InterPro"/>
</dbReference>